<name>A0A6J3MCW3_9PEZI</name>
<dbReference type="RefSeq" id="XP_033462901.1">
    <property type="nucleotide sequence ID" value="XM_033602834.1"/>
</dbReference>
<protein>
    <submittedName>
        <fullName evidence="2">Uncharacterized protein</fullName>
    </submittedName>
</protein>
<sequence>MANYELPTNLILSELQGILAGAPITFQPSNPSLSNYIRLASELQEPATSNIGKCIAMRDPEYWIRTGETFVIVACIFREDELPQNRVKDRIRVVEMMTHAASILFFLTVASLRASDRLVLRPHARAGTCRARSARHCARLTEKLPGPVSSQIR</sequence>
<evidence type="ECO:0000313" key="2">
    <source>
        <dbReference type="RefSeq" id="XP_033462901.1"/>
    </source>
</evidence>
<reference evidence="2" key="3">
    <citation type="submission" date="2025-08" db="UniProtKB">
        <authorList>
            <consortium name="RefSeq"/>
        </authorList>
    </citation>
    <scope>IDENTIFICATION</scope>
    <source>
        <strain evidence="2">CBS 342.82</strain>
    </source>
</reference>
<keyword evidence="1" id="KW-1185">Reference proteome</keyword>
<evidence type="ECO:0000313" key="1">
    <source>
        <dbReference type="Proteomes" id="UP000504637"/>
    </source>
</evidence>
<reference evidence="2" key="1">
    <citation type="submission" date="2020-01" db="EMBL/GenBank/DDBJ databases">
        <authorList>
            <consortium name="DOE Joint Genome Institute"/>
            <person name="Haridas S."/>
            <person name="Albert R."/>
            <person name="Binder M."/>
            <person name="Bloem J."/>
            <person name="Labutti K."/>
            <person name="Salamov A."/>
            <person name="Andreopoulos B."/>
            <person name="Baker S.E."/>
            <person name="Barry K."/>
            <person name="Bills G."/>
            <person name="Bluhm B.H."/>
            <person name="Cannon C."/>
            <person name="Castanera R."/>
            <person name="Culley D.E."/>
            <person name="Daum C."/>
            <person name="Ezra D."/>
            <person name="Gonzalez J.B."/>
            <person name="Henrissat B."/>
            <person name="Kuo A."/>
            <person name="Liang C."/>
            <person name="Lipzen A."/>
            <person name="Lutzoni F."/>
            <person name="Magnuson J."/>
            <person name="Mondo S."/>
            <person name="Nolan M."/>
            <person name="Ohm R."/>
            <person name="Pangilinan J."/>
            <person name="Park H.-J."/>
            <person name="Ramirez L."/>
            <person name="Alfaro M."/>
            <person name="Sun H."/>
            <person name="Tritt A."/>
            <person name="Yoshinaga Y."/>
            <person name="Zwiers L.-H."/>
            <person name="Turgeon B.G."/>
            <person name="Goodwin S.B."/>
            <person name="Spatafora J.W."/>
            <person name="Crous P.W."/>
            <person name="Grigoriev I.V."/>
        </authorList>
    </citation>
    <scope>NUCLEOTIDE SEQUENCE</scope>
    <source>
        <strain evidence="2">CBS 342.82</strain>
    </source>
</reference>
<dbReference type="GeneID" id="54360634"/>
<organism evidence="2">
    <name type="scientific">Dissoconium aciculare CBS 342.82</name>
    <dbReference type="NCBI Taxonomy" id="1314786"/>
    <lineage>
        <taxon>Eukaryota</taxon>
        <taxon>Fungi</taxon>
        <taxon>Dikarya</taxon>
        <taxon>Ascomycota</taxon>
        <taxon>Pezizomycotina</taxon>
        <taxon>Dothideomycetes</taxon>
        <taxon>Dothideomycetidae</taxon>
        <taxon>Mycosphaerellales</taxon>
        <taxon>Dissoconiaceae</taxon>
        <taxon>Dissoconium</taxon>
    </lineage>
</organism>
<proteinExistence type="predicted"/>
<reference evidence="2" key="2">
    <citation type="submission" date="2020-04" db="EMBL/GenBank/DDBJ databases">
        <authorList>
            <consortium name="NCBI Genome Project"/>
        </authorList>
    </citation>
    <scope>NUCLEOTIDE SEQUENCE</scope>
    <source>
        <strain evidence="2">CBS 342.82</strain>
    </source>
</reference>
<dbReference type="Proteomes" id="UP000504637">
    <property type="component" value="Unplaced"/>
</dbReference>
<dbReference type="AlphaFoldDB" id="A0A6J3MCW3"/>
<gene>
    <name evidence="2" type="ORF">K489DRAFT_367145</name>
</gene>
<accession>A0A6J3MCW3</accession>